<gene>
    <name evidence="3" type="ORF">Airi01_019050</name>
</gene>
<evidence type="ECO:0000256" key="2">
    <source>
        <dbReference type="SAM" id="Phobius"/>
    </source>
</evidence>
<evidence type="ECO:0000313" key="4">
    <source>
        <dbReference type="Proteomes" id="UP001165135"/>
    </source>
</evidence>
<dbReference type="RefSeq" id="WP_285619075.1">
    <property type="nucleotide sequence ID" value="NZ_BSTJ01000002.1"/>
</dbReference>
<feature type="transmembrane region" description="Helical" evidence="2">
    <location>
        <begin position="127"/>
        <end position="147"/>
    </location>
</feature>
<reference evidence="3" key="1">
    <citation type="submission" date="2023-03" db="EMBL/GenBank/DDBJ databases">
        <title>Actinoallomurus iriomotensis NBRC 103681.</title>
        <authorList>
            <person name="Ichikawa N."/>
            <person name="Sato H."/>
            <person name="Tonouchi N."/>
        </authorList>
    </citation>
    <scope>NUCLEOTIDE SEQUENCE</scope>
    <source>
        <strain evidence="3">NBRC 103681</strain>
    </source>
</reference>
<protein>
    <recommendedName>
        <fullName evidence="5">Ferric oxidoreductase domain-containing protein</fullName>
    </recommendedName>
</protein>
<keyword evidence="2" id="KW-0472">Membrane</keyword>
<accession>A0A9W6RD66</accession>
<evidence type="ECO:0008006" key="5">
    <source>
        <dbReference type="Google" id="ProtNLM"/>
    </source>
</evidence>
<feature type="transmembrane region" description="Helical" evidence="2">
    <location>
        <begin position="50"/>
        <end position="68"/>
    </location>
</feature>
<comment type="caution">
    <text evidence="3">The sequence shown here is derived from an EMBL/GenBank/DDBJ whole genome shotgun (WGS) entry which is preliminary data.</text>
</comment>
<name>A0A9W6RD66_9ACTN</name>
<feature type="transmembrane region" description="Helical" evidence="2">
    <location>
        <begin position="89"/>
        <end position="107"/>
    </location>
</feature>
<keyword evidence="2" id="KW-0812">Transmembrane</keyword>
<evidence type="ECO:0000256" key="1">
    <source>
        <dbReference type="SAM" id="MobiDB-lite"/>
    </source>
</evidence>
<evidence type="ECO:0000313" key="3">
    <source>
        <dbReference type="EMBL" id="GLY73638.1"/>
    </source>
</evidence>
<feature type="compositionally biased region" description="Basic and acidic residues" evidence="1">
    <location>
        <begin position="234"/>
        <end position="244"/>
    </location>
</feature>
<feature type="region of interest" description="Disordered" evidence="1">
    <location>
        <begin position="222"/>
        <end position="244"/>
    </location>
</feature>
<sequence>MPRPDAALAGERRRVRPAVVTLLLLVAVLAVARTRPGASAVLWAQDFLEFFSGVFTLVALTAAVTAGVGAAQHRVPIRFRILFQAAHRAMAVLAVGFLVTHILLKIMEAHAGVLEAVVPFVGGAGRLYVGLGTIAGDLLVLALVTGVLRGRFVARSRPWLWRAVHATAYVMWPLAMIHGLSAGRAPKSWVTWSYVICFAVVMAAAASRLPRMARDRRMLGARAHARPQAATPRTRSEADVPDEKFWASLRAETGARSGDRR</sequence>
<dbReference type="AlphaFoldDB" id="A0A9W6RD66"/>
<feature type="transmembrane region" description="Helical" evidence="2">
    <location>
        <begin position="159"/>
        <end position="177"/>
    </location>
</feature>
<dbReference type="Proteomes" id="UP001165135">
    <property type="component" value="Unassembled WGS sequence"/>
</dbReference>
<dbReference type="EMBL" id="BSTJ01000002">
    <property type="protein sequence ID" value="GLY73638.1"/>
    <property type="molecule type" value="Genomic_DNA"/>
</dbReference>
<feature type="transmembrane region" description="Helical" evidence="2">
    <location>
        <begin position="189"/>
        <end position="209"/>
    </location>
</feature>
<keyword evidence="2" id="KW-1133">Transmembrane helix</keyword>
<organism evidence="3 4">
    <name type="scientific">Actinoallomurus iriomotensis</name>
    <dbReference type="NCBI Taxonomy" id="478107"/>
    <lineage>
        <taxon>Bacteria</taxon>
        <taxon>Bacillati</taxon>
        <taxon>Actinomycetota</taxon>
        <taxon>Actinomycetes</taxon>
        <taxon>Streptosporangiales</taxon>
        <taxon>Thermomonosporaceae</taxon>
        <taxon>Actinoallomurus</taxon>
    </lineage>
</organism>
<proteinExistence type="predicted"/>